<dbReference type="Pfam" id="PF10354">
    <property type="entry name" value="BMT5-like"/>
    <property type="match status" value="1"/>
</dbReference>
<comment type="caution">
    <text evidence="3">The sequence shown here is derived from an EMBL/GenBank/DDBJ whole genome shotgun (WGS) entry which is preliminary data.</text>
</comment>
<evidence type="ECO:0000313" key="3">
    <source>
        <dbReference type="EMBL" id="GMH86929.1"/>
    </source>
</evidence>
<dbReference type="PANTHER" id="PTHR11538">
    <property type="entry name" value="PHENYLALANYL-TRNA SYNTHETASE"/>
    <property type="match status" value="1"/>
</dbReference>
<feature type="compositionally biased region" description="Polar residues" evidence="1">
    <location>
        <begin position="1"/>
        <end position="31"/>
    </location>
</feature>
<dbReference type="GO" id="GO:0005737">
    <property type="term" value="C:cytoplasm"/>
    <property type="evidence" value="ECO:0007669"/>
    <property type="project" value="TreeGrafter"/>
</dbReference>
<name>A0A9W7EN89_9STRA</name>
<accession>A0A9W7EN89</accession>
<organism evidence="3 4">
    <name type="scientific">Triparma laevis f. inornata</name>
    <dbReference type="NCBI Taxonomy" id="1714386"/>
    <lineage>
        <taxon>Eukaryota</taxon>
        <taxon>Sar</taxon>
        <taxon>Stramenopiles</taxon>
        <taxon>Ochrophyta</taxon>
        <taxon>Bolidophyceae</taxon>
        <taxon>Parmales</taxon>
        <taxon>Triparmaceae</taxon>
        <taxon>Triparma</taxon>
    </lineage>
</organism>
<dbReference type="GO" id="GO:0070042">
    <property type="term" value="F:rRNA (uridine-N3-)-methyltransferase activity"/>
    <property type="evidence" value="ECO:0007669"/>
    <property type="project" value="InterPro"/>
</dbReference>
<dbReference type="PANTHER" id="PTHR11538:SF104">
    <property type="entry name" value="25S RRNA (URIDINE-N(3))-METHYLTRANSFERASE BMT5-LIKE DOMAIN-CONTAINING PROTEIN"/>
    <property type="match status" value="1"/>
</dbReference>
<evidence type="ECO:0000313" key="4">
    <source>
        <dbReference type="Proteomes" id="UP001162640"/>
    </source>
</evidence>
<feature type="region of interest" description="Disordered" evidence="1">
    <location>
        <begin position="1"/>
        <end position="37"/>
    </location>
</feature>
<dbReference type="Proteomes" id="UP001162640">
    <property type="component" value="Unassembled WGS sequence"/>
</dbReference>
<dbReference type="AlphaFoldDB" id="A0A9W7EN89"/>
<dbReference type="GO" id="GO:0070475">
    <property type="term" value="P:rRNA base methylation"/>
    <property type="evidence" value="ECO:0007669"/>
    <property type="project" value="InterPro"/>
</dbReference>
<dbReference type="InterPro" id="IPR019446">
    <property type="entry name" value="BMT5-like"/>
</dbReference>
<sequence>MSNPTISPSIPLSAQSTTSAPPKFTTATANPQPQPLLYAHPETLRCATHPHASKKRKKDSKPPLPPPGCVACTYKLLKPDVSLDTAFTAIFPNVRPEMCPRCSNPTTTKNTPPSPMDKALGDSVLTVGDGDLTFSFALRQSLSASTKIHASSYETLATLLKVYGSTIPSVISTVGDSNVSYSVDATKLRETLTKASPKTEGEMYSSIIWNFPCTAEASGQDGQNTEMEQNKELLRGFVKCASAMLKDKGVVVLTHKTKPPYNHWKIVDVVEGVEVRRSEERSFELGMWYMYK</sequence>
<evidence type="ECO:0000256" key="1">
    <source>
        <dbReference type="SAM" id="MobiDB-lite"/>
    </source>
</evidence>
<feature type="domain" description="25S rRNA (uridine-N(3))-methyltransferase BMT5-like" evidence="2">
    <location>
        <begin position="125"/>
        <end position="292"/>
    </location>
</feature>
<dbReference type="EMBL" id="BLQM01000385">
    <property type="protein sequence ID" value="GMH86929.1"/>
    <property type="molecule type" value="Genomic_DNA"/>
</dbReference>
<evidence type="ECO:0000259" key="2">
    <source>
        <dbReference type="Pfam" id="PF10354"/>
    </source>
</evidence>
<protein>
    <recommendedName>
        <fullName evidence="2">25S rRNA (uridine-N(3))-methyltransferase BMT5-like domain-containing protein</fullName>
    </recommendedName>
</protein>
<gene>
    <name evidence="3" type="ORF">TL16_g10695</name>
</gene>
<proteinExistence type="predicted"/>
<reference evidence="4" key="1">
    <citation type="journal article" date="2023" name="Commun. Biol.">
        <title>Genome analysis of Parmales, the sister group of diatoms, reveals the evolutionary specialization of diatoms from phago-mixotrophs to photoautotrophs.</title>
        <authorList>
            <person name="Ban H."/>
            <person name="Sato S."/>
            <person name="Yoshikawa S."/>
            <person name="Yamada K."/>
            <person name="Nakamura Y."/>
            <person name="Ichinomiya M."/>
            <person name="Sato N."/>
            <person name="Blanc-Mathieu R."/>
            <person name="Endo H."/>
            <person name="Kuwata A."/>
            <person name="Ogata H."/>
        </authorList>
    </citation>
    <scope>NUCLEOTIDE SEQUENCE [LARGE SCALE GENOMIC DNA]</scope>
</reference>